<dbReference type="Proteomes" id="UP000316770">
    <property type="component" value="Chromosome"/>
</dbReference>
<gene>
    <name evidence="2" type="ORF">Mal33_08950</name>
</gene>
<dbReference type="EMBL" id="CP036318">
    <property type="protein sequence ID" value="QDV54929.1"/>
    <property type="molecule type" value="Genomic_DNA"/>
</dbReference>
<proteinExistence type="predicted"/>
<evidence type="ECO:0000313" key="2">
    <source>
        <dbReference type="EMBL" id="QDV54929.1"/>
    </source>
</evidence>
<dbReference type="AlphaFoldDB" id="A0A518IPB6"/>
<organism evidence="2 3">
    <name type="scientific">Rosistilla oblonga</name>
    <dbReference type="NCBI Taxonomy" id="2527990"/>
    <lineage>
        <taxon>Bacteria</taxon>
        <taxon>Pseudomonadati</taxon>
        <taxon>Planctomycetota</taxon>
        <taxon>Planctomycetia</taxon>
        <taxon>Pirellulales</taxon>
        <taxon>Pirellulaceae</taxon>
        <taxon>Rosistilla</taxon>
    </lineage>
</organism>
<accession>A0A518IPB6</accession>
<sequence length="95" mass="10863">MRDALFAARSIGFVMSENLHRRHLEPTQRAACALRARDLYDQRAKERQVRKSQNSVQEDLPEKNQQARDEVGKVFGVSGGLVEHVKRITTTESRS</sequence>
<evidence type="ECO:0000313" key="3">
    <source>
        <dbReference type="Proteomes" id="UP000316770"/>
    </source>
</evidence>
<evidence type="ECO:0000256" key="1">
    <source>
        <dbReference type="SAM" id="MobiDB-lite"/>
    </source>
</evidence>
<name>A0A518IPB6_9BACT</name>
<feature type="region of interest" description="Disordered" evidence="1">
    <location>
        <begin position="44"/>
        <end position="68"/>
    </location>
</feature>
<keyword evidence="3" id="KW-1185">Reference proteome</keyword>
<protein>
    <submittedName>
        <fullName evidence="2">Uncharacterized protein</fullName>
    </submittedName>
</protein>
<reference evidence="2 3" key="1">
    <citation type="submission" date="2019-02" db="EMBL/GenBank/DDBJ databases">
        <title>Deep-cultivation of Planctomycetes and their phenomic and genomic characterization uncovers novel biology.</title>
        <authorList>
            <person name="Wiegand S."/>
            <person name="Jogler M."/>
            <person name="Boedeker C."/>
            <person name="Pinto D."/>
            <person name="Vollmers J."/>
            <person name="Rivas-Marin E."/>
            <person name="Kohn T."/>
            <person name="Peeters S.H."/>
            <person name="Heuer A."/>
            <person name="Rast P."/>
            <person name="Oberbeckmann S."/>
            <person name="Bunk B."/>
            <person name="Jeske O."/>
            <person name="Meyerdierks A."/>
            <person name="Storesund J.E."/>
            <person name="Kallscheuer N."/>
            <person name="Luecker S."/>
            <person name="Lage O.M."/>
            <person name="Pohl T."/>
            <person name="Merkel B.J."/>
            <person name="Hornburger P."/>
            <person name="Mueller R.-W."/>
            <person name="Bruemmer F."/>
            <person name="Labrenz M."/>
            <person name="Spormann A.M."/>
            <person name="Op den Camp H."/>
            <person name="Overmann J."/>
            <person name="Amann R."/>
            <person name="Jetten M.S.M."/>
            <person name="Mascher T."/>
            <person name="Medema M.H."/>
            <person name="Devos D.P."/>
            <person name="Kaster A.-K."/>
            <person name="Ovreas L."/>
            <person name="Rohde M."/>
            <person name="Galperin M.Y."/>
            <person name="Jogler C."/>
        </authorList>
    </citation>
    <scope>NUCLEOTIDE SEQUENCE [LARGE SCALE GENOMIC DNA]</scope>
    <source>
        <strain evidence="2 3">Mal33</strain>
    </source>
</reference>